<dbReference type="AlphaFoldDB" id="A0A8X6Q1Q0"/>
<organism evidence="1 2">
    <name type="scientific">Nephila pilipes</name>
    <name type="common">Giant wood spider</name>
    <name type="synonym">Nephila maculata</name>
    <dbReference type="NCBI Taxonomy" id="299642"/>
    <lineage>
        <taxon>Eukaryota</taxon>
        <taxon>Metazoa</taxon>
        <taxon>Ecdysozoa</taxon>
        <taxon>Arthropoda</taxon>
        <taxon>Chelicerata</taxon>
        <taxon>Arachnida</taxon>
        <taxon>Araneae</taxon>
        <taxon>Araneomorphae</taxon>
        <taxon>Entelegynae</taxon>
        <taxon>Araneoidea</taxon>
        <taxon>Nephilidae</taxon>
        <taxon>Nephila</taxon>
    </lineage>
</organism>
<evidence type="ECO:0000313" key="2">
    <source>
        <dbReference type="Proteomes" id="UP000887013"/>
    </source>
</evidence>
<name>A0A8X6Q1Q0_NEPPI</name>
<dbReference type="EMBL" id="BMAW01074383">
    <property type="protein sequence ID" value="GFT92008.1"/>
    <property type="molecule type" value="Genomic_DNA"/>
</dbReference>
<accession>A0A8X6Q1Q0</accession>
<gene>
    <name evidence="1" type="ORF">NPIL_621151</name>
</gene>
<dbReference type="Proteomes" id="UP000887013">
    <property type="component" value="Unassembled WGS sequence"/>
</dbReference>
<reference evidence="1" key="1">
    <citation type="submission" date="2020-08" db="EMBL/GenBank/DDBJ databases">
        <title>Multicomponent nature underlies the extraordinary mechanical properties of spider dragline silk.</title>
        <authorList>
            <person name="Kono N."/>
            <person name="Nakamura H."/>
            <person name="Mori M."/>
            <person name="Yoshida Y."/>
            <person name="Ohtoshi R."/>
            <person name="Malay A.D."/>
            <person name="Moran D.A.P."/>
            <person name="Tomita M."/>
            <person name="Numata K."/>
            <person name="Arakawa K."/>
        </authorList>
    </citation>
    <scope>NUCLEOTIDE SEQUENCE</scope>
</reference>
<sequence length="105" mass="11610">MGRGSTRPQQNTRRTGCKIKQNSKECHFNNKFGKGTAKQKGFDISDDYLTKHAIPASEIMQFRNNYGSAPGAFLEVLTGSWPTFVWHVGEPGKPHAASPMKISSL</sequence>
<comment type="caution">
    <text evidence="1">The sequence shown here is derived from an EMBL/GenBank/DDBJ whole genome shotgun (WGS) entry which is preliminary data.</text>
</comment>
<proteinExistence type="predicted"/>
<evidence type="ECO:0000313" key="1">
    <source>
        <dbReference type="EMBL" id="GFT92008.1"/>
    </source>
</evidence>
<keyword evidence="2" id="KW-1185">Reference proteome</keyword>
<protein>
    <submittedName>
        <fullName evidence="1">Uncharacterized protein</fullName>
    </submittedName>
</protein>